<feature type="compositionally biased region" description="Basic residues" evidence="1">
    <location>
        <begin position="120"/>
        <end position="138"/>
    </location>
</feature>
<feature type="compositionally biased region" description="Basic and acidic residues" evidence="1">
    <location>
        <begin position="151"/>
        <end position="160"/>
    </location>
</feature>
<evidence type="ECO:0000256" key="1">
    <source>
        <dbReference type="SAM" id="MobiDB-lite"/>
    </source>
</evidence>
<evidence type="ECO:0000313" key="3">
    <source>
        <dbReference type="Proteomes" id="UP000494165"/>
    </source>
</evidence>
<evidence type="ECO:0008006" key="4">
    <source>
        <dbReference type="Google" id="ProtNLM"/>
    </source>
</evidence>
<feature type="compositionally biased region" description="Low complexity" evidence="1">
    <location>
        <begin position="311"/>
        <end position="321"/>
    </location>
</feature>
<dbReference type="AlphaFoldDB" id="A0A8S1CR79"/>
<keyword evidence="3" id="KW-1185">Reference proteome</keyword>
<dbReference type="Proteomes" id="UP000494165">
    <property type="component" value="Unassembled WGS sequence"/>
</dbReference>
<proteinExistence type="predicted"/>
<sequence length="348" mass="39307">MSDFEDDVLNSDADLDYEVCEEDEEALLADDQSTRNNQVTDARERIMQRSISKSSKAEEDWDEEEEDDDNEGRGRFLSERAPNPLVARPREDIPDSLDQVEVPEAEVNNRRPQNFQARGRGNRRGGRFFHRGGFRGRGRGGFPSNGNLRSLGDDGLRYHQDQQSMNNGPLSAPTKILINPHFKGPRPLLKTPTHFEPEEPFRPFQPPSNNPPPSGPGYQQYNNPPLLPPPQPYHEPPRAYPEQPPPYHPPQHRQPPPQDWVHAEPFYPGRPHHPDFSNRPATAPAPAATASSAAATASWAASKGLVLWTSPPHQQYPAYQQQPPPPRASCPRMLSHRRSTRTSSRLHR</sequence>
<dbReference type="EMBL" id="CADEPI010000073">
    <property type="protein sequence ID" value="CAB3372459.1"/>
    <property type="molecule type" value="Genomic_DNA"/>
</dbReference>
<feature type="compositionally biased region" description="Acidic residues" evidence="1">
    <location>
        <begin position="59"/>
        <end position="70"/>
    </location>
</feature>
<feature type="compositionally biased region" description="Basic residues" evidence="1">
    <location>
        <begin position="334"/>
        <end position="348"/>
    </location>
</feature>
<accession>A0A8S1CR79</accession>
<gene>
    <name evidence="2" type="ORF">CLODIP_2_CD12821</name>
</gene>
<protein>
    <recommendedName>
        <fullName evidence="4">Btz domain-containing protein</fullName>
    </recommendedName>
</protein>
<comment type="caution">
    <text evidence="2">The sequence shown here is derived from an EMBL/GenBank/DDBJ whole genome shotgun (WGS) entry which is preliminary data.</text>
</comment>
<reference evidence="2 3" key="1">
    <citation type="submission" date="2020-04" db="EMBL/GenBank/DDBJ databases">
        <authorList>
            <person name="Alioto T."/>
            <person name="Alioto T."/>
            <person name="Gomez Garrido J."/>
        </authorList>
    </citation>
    <scope>NUCLEOTIDE SEQUENCE [LARGE SCALE GENOMIC DNA]</scope>
</reference>
<feature type="compositionally biased region" description="Pro residues" evidence="1">
    <location>
        <begin position="203"/>
        <end position="215"/>
    </location>
</feature>
<organism evidence="2 3">
    <name type="scientific">Cloeon dipterum</name>
    <dbReference type="NCBI Taxonomy" id="197152"/>
    <lineage>
        <taxon>Eukaryota</taxon>
        <taxon>Metazoa</taxon>
        <taxon>Ecdysozoa</taxon>
        <taxon>Arthropoda</taxon>
        <taxon>Hexapoda</taxon>
        <taxon>Insecta</taxon>
        <taxon>Pterygota</taxon>
        <taxon>Palaeoptera</taxon>
        <taxon>Ephemeroptera</taxon>
        <taxon>Pisciforma</taxon>
        <taxon>Baetidae</taxon>
        <taxon>Cloeon</taxon>
    </lineage>
</organism>
<name>A0A8S1CR79_9INSE</name>
<feature type="compositionally biased region" description="Low complexity" evidence="1">
    <location>
        <begin position="280"/>
        <end position="302"/>
    </location>
</feature>
<feature type="region of interest" description="Disordered" evidence="1">
    <location>
        <begin position="25"/>
        <end position="348"/>
    </location>
</feature>
<evidence type="ECO:0000313" key="2">
    <source>
        <dbReference type="EMBL" id="CAB3372459.1"/>
    </source>
</evidence>
<feature type="compositionally biased region" description="Pro residues" evidence="1">
    <location>
        <begin position="225"/>
        <end position="258"/>
    </location>
</feature>